<accession>A0A0F9TZ16</accession>
<name>A0A0F9TZ16_9ZZZZ</name>
<evidence type="ECO:0000313" key="1">
    <source>
        <dbReference type="EMBL" id="KKN80247.1"/>
    </source>
</evidence>
<comment type="caution">
    <text evidence="1">The sequence shown here is derived from an EMBL/GenBank/DDBJ whole genome shotgun (WGS) entry which is preliminary data.</text>
</comment>
<dbReference type="EMBL" id="LAZR01000234">
    <property type="protein sequence ID" value="KKN80247.1"/>
    <property type="molecule type" value="Genomic_DNA"/>
</dbReference>
<protein>
    <submittedName>
        <fullName evidence="1">Uncharacterized protein</fullName>
    </submittedName>
</protein>
<dbReference type="AlphaFoldDB" id="A0A0F9TZ16"/>
<organism evidence="1">
    <name type="scientific">marine sediment metagenome</name>
    <dbReference type="NCBI Taxonomy" id="412755"/>
    <lineage>
        <taxon>unclassified sequences</taxon>
        <taxon>metagenomes</taxon>
        <taxon>ecological metagenomes</taxon>
    </lineage>
</organism>
<sequence length="146" mass="15368">MSQGFVFGTPANRSDLESVKVRVNLDALGTANAGDTAPAAPKEGMFWLDTSNAPTQWLLKQFLGGAFQILISFPTPTNTATITLFTITPAVVTWTLTHNFNRAAVSVSLFDTNGKSVEALDVNVSNVNEAVITHAFALGGTAVVIG</sequence>
<reference evidence="1" key="1">
    <citation type="journal article" date="2015" name="Nature">
        <title>Complex archaea that bridge the gap between prokaryotes and eukaryotes.</title>
        <authorList>
            <person name="Spang A."/>
            <person name="Saw J.H."/>
            <person name="Jorgensen S.L."/>
            <person name="Zaremba-Niedzwiedzka K."/>
            <person name="Martijn J."/>
            <person name="Lind A.E."/>
            <person name="van Eijk R."/>
            <person name="Schleper C."/>
            <person name="Guy L."/>
            <person name="Ettema T.J."/>
        </authorList>
    </citation>
    <scope>NUCLEOTIDE SEQUENCE</scope>
</reference>
<proteinExistence type="predicted"/>
<gene>
    <name evidence="1" type="ORF">LCGC14_0332160</name>
</gene>